<accession>A0A8D9CD13</accession>
<name>A0A8D9CD13_9VIRU</name>
<protein>
    <submittedName>
        <fullName evidence="1">Uncharacterized protein</fullName>
    </submittedName>
</protein>
<dbReference type="EMBL" id="OU342829">
    <property type="protein sequence ID" value="CAG7581649.1"/>
    <property type="molecule type" value="Genomic_DNA"/>
</dbReference>
<reference evidence="1" key="1">
    <citation type="submission" date="2021-06" db="EMBL/GenBank/DDBJ databases">
        <authorList>
            <person name="Gannon L."/>
            <person name="Redgwell R T."/>
            <person name="Michniewski S."/>
            <person name="Harrison D C."/>
            <person name="Millard A."/>
        </authorList>
    </citation>
    <scope>NUCLEOTIDE SEQUENCE</scope>
</reference>
<organism evidence="1">
    <name type="scientific">uncultured marine phage</name>
    <dbReference type="NCBI Taxonomy" id="707152"/>
    <lineage>
        <taxon>Viruses</taxon>
        <taxon>environmental samples</taxon>
    </lineage>
</organism>
<sequence>MIGNFEDLGFTKSYRYVIKGNNFRKKISNIFMMWIFGINCLEKLDPVDDAVIFIKSINNGFCDYEVGEFKLKHFASSFSHYRDKVGTLYERDDFIIYQEKNNEIELVFSGNKNSSETSDIKSVMREIRLKTLLD</sequence>
<proteinExistence type="predicted"/>
<evidence type="ECO:0000313" key="1">
    <source>
        <dbReference type="EMBL" id="CAG7581649.1"/>
    </source>
</evidence>
<gene>
    <name evidence="1" type="ORF">SLAVMIC_00947</name>
</gene>